<keyword evidence="3" id="KW-1185">Reference proteome</keyword>
<organism evidence="2 3">
    <name type="scientific">Anopheles farauti</name>
    <dbReference type="NCBI Taxonomy" id="69004"/>
    <lineage>
        <taxon>Eukaryota</taxon>
        <taxon>Metazoa</taxon>
        <taxon>Ecdysozoa</taxon>
        <taxon>Arthropoda</taxon>
        <taxon>Hexapoda</taxon>
        <taxon>Insecta</taxon>
        <taxon>Pterygota</taxon>
        <taxon>Neoptera</taxon>
        <taxon>Endopterygota</taxon>
        <taxon>Diptera</taxon>
        <taxon>Nematocera</taxon>
        <taxon>Culicoidea</taxon>
        <taxon>Culicidae</taxon>
        <taxon>Anophelinae</taxon>
        <taxon>Anopheles</taxon>
    </lineage>
</organism>
<dbReference type="VEuPathDB" id="VectorBase:AFAF006105"/>
<evidence type="ECO:0000313" key="2">
    <source>
        <dbReference type="EnsemblMetazoa" id="AFAF006105-PA"/>
    </source>
</evidence>
<dbReference type="EnsemblMetazoa" id="AFAF006105-RA">
    <property type="protein sequence ID" value="AFAF006105-PA"/>
    <property type="gene ID" value="AFAF006105"/>
</dbReference>
<dbReference type="AlphaFoldDB" id="A0A182QA55"/>
<dbReference type="Proteomes" id="UP000075886">
    <property type="component" value="Unassembled WGS sequence"/>
</dbReference>
<feature type="transmembrane region" description="Helical" evidence="1">
    <location>
        <begin position="35"/>
        <end position="55"/>
    </location>
</feature>
<accession>A0A182QA55</accession>
<evidence type="ECO:0000256" key="1">
    <source>
        <dbReference type="SAM" id="Phobius"/>
    </source>
</evidence>
<dbReference type="EMBL" id="AXCN02000729">
    <property type="status" value="NOT_ANNOTATED_CDS"/>
    <property type="molecule type" value="Genomic_DNA"/>
</dbReference>
<evidence type="ECO:0000313" key="3">
    <source>
        <dbReference type="Proteomes" id="UP000075886"/>
    </source>
</evidence>
<keyword evidence="1" id="KW-0472">Membrane</keyword>
<sequence>MCKVKLAHNLTPTHGCAHAPAPPTIDPRLLLLLRIVIRSAQVQIGITFVGGGVGYAIRLRIAWHSMVVMLMVVGKGTFHLIELDRAPFKRFDVFRDAKVGFRFRDDTLREKLRQFQV</sequence>
<keyword evidence="1" id="KW-1133">Transmembrane helix</keyword>
<reference evidence="2" key="2">
    <citation type="submission" date="2020-05" db="UniProtKB">
        <authorList>
            <consortium name="EnsemblMetazoa"/>
        </authorList>
    </citation>
    <scope>IDENTIFICATION</scope>
    <source>
        <strain evidence="2">FAR1</strain>
    </source>
</reference>
<name>A0A182QA55_9DIPT</name>
<proteinExistence type="predicted"/>
<feature type="transmembrane region" description="Helical" evidence="1">
    <location>
        <begin position="61"/>
        <end position="81"/>
    </location>
</feature>
<keyword evidence="1" id="KW-0812">Transmembrane</keyword>
<reference evidence="3" key="1">
    <citation type="submission" date="2014-01" db="EMBL/GenBank/DDBJ databases">
        <title>The Genome Sequence of Anopheles farauti FAR1 (V2).</title>
        <authorList>
            <consortium name="The Broad Institute Genomics Platform"/>
            <person name="Neafsey D.E."/>
            <person name="Besansky N."/>
            <person name="Howell P."/>
            <person name="Walton C."/>
            <person name="Young S.K."/>
            <person name="Zeng Q."/>
            <person name="Gargeya S."/>
            <person name="Fitzgerald M."/>
            <person name="Haas B."/>
            <person name="Abouelleil A."/>
            <person name="Allen A.W."/>
            <person name="Alvarado L."/>
            <person name="Arachchi H.M."/>
            <person name="Berlin A.M."/>
            <person name="Chapman S.B."/>
            <person name="Gainer-Dewar J."/>
            <person name="Goldberg J."/>
            <person name="Griggs A."/>
            <person name="Gujja S."/>
            <person name="Hansen M."/>
            <person name="Howarth C."/>
            <person name="Imamovic A."/>
            <person name="Ireland A."/>
            <person name="Larimer J."/>
            <person name="McCowan C."/>
            <person name="Murphy C."/>
            <person name="Pearson M."/>
            <person name="Poon T.W."/>
            <person name="Priest M."/>
            <person name="Roberts A."/>
            <person name="Saif S."/>
            <person name="Shea T."/>
            <person name="Sisk P."/>
            <person name="Sykes S."/>
            <person name="Wortman J."/>
            <person name="Nusbaum C."/>
            <person name="Birren B."/>
        </authorList>
    </citation>
    <scope>NUCLEOTIDE SEQUENCE [LARGE SCALE GENOMIC DNA]</scope>
    <source>
        <strain evidence="3">FAR1</strain>
    </source>
</reference>
<protein>
    <submittedName>
        <fullName evidence="2">Uncharacterized protein</fullName>
    </submittedName>
</protein>